<dbReference type="OrthoDB" id="413520at2759"/>
<dbReference type="EMBL" id="JADNRY010000055">
    <property type="protein sequence ID" value="KAF9068963.1"/>
    <property type="molecule type" value="Genomic_DNA"/>
</dbReference>
<evidence type="ECO:0000313" key="2">
    <source>
        <dbReference type="EMBL" id="KAF9068963.1"/>
    </source>
</evidence>
<dbReference type="PANTHER" id="PTHR14614:SF161">
    <property type="match status" value="1"/>
</dbReference>
<organism evidence="2 3">
    <name type="scientific">Rhodocollybia butyracea</name>
    <dbReference type="NCBI Taxonomy" id="206335"/>
    <lineage>
        <taxon>Eukaryota</taxon>
        <taxon>Fungi</taxon>
        <taxon>Dikarya</taxon>
        <taxon>Basidiomycota</taxon>
        <taxon>Agaricomycotina</taxon>
        <taxon>Agaricomycetes</taxon>
        <taxon>Agaricomycetidae</taxon>
        <taxon>Agaricales</taxon>
        <taxon>Marasmiineae</taxon>
        <taxon>Omphalotaceae</taxon>
        <taxon>Rhodocollybia</taxon>
    </lineage>
</organism>
<accession>A0A9P5PS07</accession>
<keyword evidence="3" id="KW-1185">Reference proteome</keyword>
<comment type="caution">
    <text evidence="2">The sequence shown here is derived from an EMBL/GenBank/DDBJ whole genome shotgun (WGS) entry which is preliminary data.</text>
</comment>
<dbReference type="InterPro" id="IPR019410">
    <property type="entry name" value="Methyltransf_16"/>
</dbReference>
<dbReference type="Pfam" id="PF10294">
    <property type="entry name" value="Methyltransf_16"/>
    <property type="match status" value="1"/>
</dbReference>
<evidence type="ECO:0000256" key="1">
    <source>
        <dbReference type="SAM" id="MobiDB-lite"/>
    </source>
</evidence>
<feature type="region of interest" description="Disordered" evidence="1">
    <location>
        <begin position="1"/>
        <end position="20"/>
    </location>
</feature>
<dbReference type="GO" id="GO:0005829">
    <property type="term" value="C:cytosol"/>
    <property type="evidence" value="ECO:0007669"/>
    <property type="project" value="TreeGrafter"/>
</dbReference>
<name>A0A9P5PS07_9AGAR</name>
<dbReference type="GO" id="GO:0032259">
    <property type="term" value="P:methylation"/>
    <property type="evidence" value="ECO:0007669"/>
    <property type="project" value="UniProtKB-KW"/>
</dbReference>
<dbReference type="Gene3D" id="3.40.50.150">
    <property type="entry name" value="Vaccinia Virus protein VP39"/>
    <property type="match status" value="1"/>
</dbReference>
<protein>
    <submittedName>
        <fullName evidence="2">Methyltransferase-domain-containing protein</fullName>
    </submittedName>
</protein>
<feature type="compositionally biased region" description="Polar residues" evidence="1">
    <location>
        <begin position="1"/>
        <end position="13"/>
    </location>
</feature>
<proteinExistence type="predicted"/>
<dbReference type="InterPro" id="IPR029063">
    <property type="entry name" value="SAM-dependent_MTases_sf"/>
</dbReference>
<gene>
    <name evidence="2" type="ORF">BDP27DRAFT_1421392</name>
</gene>
<sequence length="319" mass="35895">MSNPNWPQNLNINPSVPSSSLESTVSRIYGYDSQKQAIEQYGIAGRVWEAAYILNVYINPPQNLTFDPPFHKCNQNRRIIELGSGSGMIGMNIARSLTPDRDVLVLTDLEEVCPLLERNLALEDHILRESIHVCPLAWGNSQDAHRILHDVSKESIPLTHIICSDLVSLELNHLDGGNSGAFQVYFPDLLAPLLRTLIELSSPPFADPDLKVVISYKIRSLSKETPFWSAFGLWFTFEPVLVCETTADKSAPRERFGSTFEGPMFIFIARRRPESLGWTVPRRDEYLLAGFGAYGKMQPRADETFESLLFMSMADCIES</sequence>
<dbReference type="GO" id="GO:0032991">
    <property type="term" value="C:protein-containing complex"/>
    <property type="evidence" value="ECO:0007669"/>
    <property type="project" value="TreeGrafter"/>
</dbReference>
<dbReference type="AlphaFoldDB" id="A0A9P5PS07"/>
<reference evidence="2" key="1">
    <citation type="submission" date="2020-11" db="EMBL/GenBank/DDBJ databases">
        <authorList>
            <consortium name="DOE Joint Genome Institute"/>
            <person name="Ahrendt S."/>
            <person name="Riley R."/>
            <person name="Andreopoulos W."/>
            <person name="Labutti K."/>
            <person name="Pangilinan J."/>
            <person name="Ruiz-Duenas F.J."/>
            <person name="Barrasa J.M."/>
            <person name="Sanchez-Garcia M."/>
            <person name="Camarero S."/>
            <person name="Miyauchi S."/>
            <person name="Serrano A."/>
            <person name="Linde D."/>
            <person name="Babiker R."/>
            <person name="Drula E."/>
            <person name="Ayuso-Fernandez I."/>
            <person name="Pacheco R."/>
            <person name="Padilla G."/>
            <person name="Ferreira P."/>
            <person name="Barriuso J."/>
            <person name="Kellner H."/>
            <person name="Castanera R."/>
            <person name="Alfaro M."/>
            <person name="Ramirez L."/>
            <person name="Pisabarro A.G."/>
            <person name="Kuo A."/>
            <person name="Tritt A."/>
            <person name="Lipzen A."/>
            <person name="He G."/>
            <person name="Yan M."/>
            <person name="Ng V."/>
            <person name="Cullen D."/>
            <person name="Martin F."/>
            <person name="Rosso M.-N."/>
            <person name="Henrissat B."/>
            <person name="Hibbett D."/>
            <person name="Martinez A.T."/>
            <person name="Grigoriev I.V."/>
        </authorList>
    </citation>
    <scope>NUCLEOTIDE SEQUENCE</scope>
    <source>
        <strain evidence="2">AH 40177</strain>
    </source>
</reference>
<dbReference type="Proteomes" id="UP000772434">
    <property type="component" value="Unassembled WGS sequence"/>
</dbReference>
<evidence type="ECO:0000313" key="3">
    <source>
        <dbReference type="Proteomes" id="UP000772434"/>
    </source>
</evidence>
<keyword evidence="2" id="KW-0808">Transferase</keyword>
<dbReference type="GO" id="GO:0008757">
    <property type="term" value="F:S-adenosylmethionine-dependent methyltransferase activity"/>
    <property type="evidence" value="ECO:0007669"/>
    <property type="project" value="UniProtKB-ARBA"/>
</dbReference>
<dbReference type="PANTHER" id="PTHR14614">
    <property type="entry name" value="HEPATOCELLULAR CARCINOMA-ASSOCIATED ANTIGEN"/>
    <property type="match status" value="1"/>
</dbReference>
<keyword evidence="2" id="KW-0489">Methyltransferase</keyword>